<protein>
    <recommendedName>
        <fullName evidence="6">CENP-T/Histone H4 histone fold domain-containing protein</fullName>
    </recommendedName>
</protein>
<evidence type="ECO:0000313" key="8">
    <source>
        <dbReference type="Proteomes" id="UP000245783"/>
    </source>
</evidence>
<evidence type="ECO:0000256" key="5">
    <source>
        <dbReference type="SAM" id="MobiDB-lite"/>
    </source>
</evidence>
<feature type="compositionally biased region" description="Low complexity" evidence="5">
    <location>
        <begin position="224"/>
        <end position="233"/>
    </location>
</feature>
<feature type="compositionally biased region" description="Acidic residues" evidence="5">
    <location>
        <begin position="537"/>
        <end position="555"/>
    </location>
</feature>
<feature type="compositionally biased region" description="Low complexity" evidence="5">
    <location>
        <begin position="75"/>
        <end position="89"/>
    </location>
</feature>
<feature type="compositionally biased region" description="Low complexity" evidence="5">
    <location>
        <begin position="43"/>
        <end position="52"/>
    </location>
</feature>
<feature type="region of interest" description="Disordered" evidence="5">
    <location>
        <begin position="1"/>
        <end position="190"/>
    </location>
</feature>
<evidence type="ECO:0000256" key="2">
    <source>
        <dbReference type="ARBA" id="ARBA00004286"/>
    </source>
</evidence>
<dbReference type="CDD" id="cd22920">
    <property type="entry name" value="HFD_CENP-T"/>
    <property type="match status" value="1"/>
</dbReference>
<gene>
    <name evidence="7" type="ORF">IE81DRAFT_319949</name>
</gene>
<evidence type="ECO:0000259" key="6">
    <source>
        <dbReference type="Pfam" id="PF15511"/>
    </source>
</evidence>
<feature type="compositionally biased region" description="Low complexity" evidence="5">
    <location>
        <begin position="372"/>
        <end position="381"/>
    </location>
</feature>
<reference evidence="7 8" key="1">
    <citation type="journal article" date="2018" name="Mol. Biol. Evol.">
        <title>Broad Genomic Sampling Reveals a Smut Pathogenic Ancestry of the Fungal Clade Ustilaginomycotina.</title>
        <authorList>
            <person name="Kijpornyongpan T."/>
            <person name="Mondo S.J."/>
            <person name="Barry K."/>
            <person name="Sandor L."/>
            <person name="Lee J."/>
            <person name="Lipzen A."/>
            <person name="Pangilinan J."/>
            <person name="LaButti K."/>
            <person name="Hainaut M."/>
            <person name="Henrissat B."/>
            <person name="Grigoriev I.V."/>
            <person name="Spatafora J.W."/>
            <person name="Aime M.C."/>
        </authorList>
    </citation>
    <scope>NUCLEOTIDE SEQUENCE [LARGE SCALE GENOMIC DNA]</scope>
    <source>
        <strain evidence="7 8">MCA 4658</strain>
    </source>
</reference>
<feature type="compositionally biased region" description="Basic and acidic residues" evidence="5">
    <location>
        <begin position="497"/>
        <end position="519"/>
    </location>
</feature>
<dbReference type="GeneID" id="37034746"/>
<feature type="compositionally biased region" description="Basic and acidic residues" evidence="5">
    <location>
        <begin position="450"/>
        <end position="464"/>
    </location>
</feature>
<name>A0A316W9B0_9BASI</name>
<dbReference type="Pfam" id="PF15511">
    <property type="entry name" value="CENP-T_C"/>
    <property type="match status" value="1"/>
</dbReference>
<dbReference type="GO" id="GO:0046982">
    <property type="term" value="F:protein heterodimerization activity"/>
    <property type="evidence" value="ECO:0007669"/>
    <property type="project" value="InterPro"/>
</dbReference>
<dbReference type="GO" id="GO:0005694">
    <property type="term" value="C:chromosome"/>
    <property type="evidence" value="ECO:0007669"/>
    <property type="project" value="UniProtKB-SubCell"/>
</dbReference>
<dbReference type="Gene3D" id="1.10.20.10">
    <property type="entry name" value="Histone, subunit A"/>
    <property type="match status" value="1"/>
</dbReference>
<dbReference type="AlphaFoldDB" id="A0A316W9B0"/>
<dbReference type="GO" id="GO:0005634">
    <property type="term" value="C:nucleus"/>
    <property type="evidence" value="ECO:0007669"/>
    <property type="project" value="UniProtKB-SubCell"/>
</dbReference>
<feature type="region of interest" description="Disordered" evidence="5">
    <location>
        <begin position="436"/>
        <end position="562"/>
    </location>
</feature>
<evidence type="ECO:0000256" key="3">
    <source>
        <dbReference type="ARBA" id="ARBA00022454"/>
    </source>
</evidence>
<feature type="compositionally biased region" description="Acidic residues" evidence="5">
    <location>
        <begin position="382"/>
        <end position="394"/>
    </location>
</feature>
<feature type="region of interest" description="Disordered" evidence="5">
    <location>
        <begin position="700"/>
        <end position="757"/>
    </location>
</feature>
<feature type="compositionally biased region" description="Low complexity" evidence="5">
    <location>
        <begin position="129"/>
        <end position="143"/>
    </location>
</feature>
<feature type="compositionally biased region" description="Low complexity" evidence="5">
    <location>
        <begin position="266"/>
        <end position="279"/>
    </location>
</feature>
<comment type="subcellular location">
    <subcellularLocation>
        <location evidence="2">Chromosome</location>
    </subcellularLocation>
    <subcellularLocation>
        <location evidence="1">Nucleus</location>
    </subcellularLocation>
</comment>
<dbReference type="EMBL" id="KZ819354">
    <property type="protein sequence ID" value="PWN45658.1"/>
    <property type="molecule type" value="Genomic_DNA"/>
</dbReference>
<feature type="compositionally biased region" description="Polar residues" evidence="5">
    <location>
        <begin position="19"/>
        <end position="34"/>
    </location>
</feature>
<dbReference type="InterPro" id="IPR009072">
    <property type="entry name" value="Histone-fold"/>
</dbReference>
<feature type="compositionally biased region" description="Basic and acidic residues" evidence="5">
    <location>
        <begin position="527"/>
        <end position="536"/>
    </location>
</feature>
<dbReference type="OrthoDB" id="10071681at2759"/>
<dbReference type="InterPro" id="IPR035425">
    <property type="entry name" value="CENP-T/H4_C"/>
</dbReference>
<keyword evidence="3" id="KW-0158">Chromosome</keyword>
<feature type="compositionally biased region" description="Basic and acidic residues" evidence="5">
    <location>
        <begin position="720"/>
        <end position="732"/>
    </location>
</feature>
<sequence>MDAHSHSRVWPKLTPVTLDRQQPSTPTSNSSRARSGSPPVAMSGRASSSRRSGAAKDMQTTPRARARPSANRTGRQSQPQRQQQSQQQQVDATPRRTAQGLLGDAPTPARSLSQPPPINVLRRSLAAQTPATPRRGGAAAGSSYNVATPGSAGGADRSMSIMASAKRAPGSARKRRFSSFGGWGTGREQSPMELLRRVARAYQLPPTPDVQARDISARDATSLGLSRATTGRSSGRRSNDRGSSSRGTMLRPGESIPGDLTRDVDLSVGEESSLSTSGELGRRIADGTPRSGSIFDSLAAQRRGHRESAASALNQSGRSSLRDDFSLGETTGVSARERQLEEKLLDLGPDASLDQLDEMARRHLFGNVSRMSTGSGRLDTTGDGDSDDDPDDSDAFGGFIDTSASRRSRAISEPAAPSADVSMDFAADQMPSFMEAVDADAQLSGSISRSQDRSRSDRSGALDRDSDELDEAAVDQGIQSASDISAQLRAEQVSLDSHSRSLVEDASMDRPSRSLEERANLSGSRSLEQEYDRSLEAEEGEEDDDLEDEEEDIDPDATLTPADRQIAQLAMLRRRSTKRRKSRVSPYTGNPVPSLPASFLSGLFGTFVTPASAMSSAAAFGAGAKNIKVEKAALDAVDDASHEFFATFSQKLADQATRSGRNATITEGDVVAVMKAEGFVTPRQSVSSLARRFLPKEFSDLVTPLPKSQGPAKIDKGKRKAGEAKRNKRDDTDPSAVGTSAGRGNGATSSKAKRHKK</sequence>
<dbReference type="RefSeq" id="XP_025372818.1">
    <property type="nucleotide sequence ID" value="XM_025512876.1"/>
</dbReference>
<evidence type="ECO:0000256" key="1">
    <source>
        <dbReference type="ARBA" id="ARBA00004123"/>
    </source>
</evidence>
<dbReference type="Proteomes" id="UP000245783">
    <property type="component" value="Unassembled WGS sequence"/>
</dbReference>
<evidence type="ECO:0000313" key="7">
    <source>
        <dbReference type="EMBL" id="PWN45658.1"/>
    </source>
</evidence>
<dbReference type="InParanoid" id="A0A316W9B0"/>
<accession>A0A316W9B0</accession>
<feature type="domain" description="CENP-T/Histone H4 histone fold" evidence="6">
    <location>
        <begin position="615"/>
        <end position="703"/>
    </location>
</feature>
<evidence type="ECO:0000256" key="4">
    <source>
        <dbReference type="ARBA" id="ARBA00023242"/>
    </source>
</evidence>
<keyword evidence="4" id="KW-0539">Nucleus</keyword>
<keyword evidence="8" id="KW-1185">Reference proteome</keyword>
<feature type="region of interest" description="Disordered" evidence="5">
    <location>
        <begin position="365"/>
        <end position="423"/>
    </location>
</feature>
<organism evidence="7 8">
    <name type="scientific">Ceraceosorus guamensis</name>
    <dbReference type="NCBI Taxonomy" id="1522189"/>
    <lineage>
        <taxon>Eukaryota</taxon>
        <taxon>Fungi</taxon>
        <taxon>Dikarya</taxon>
        <taxon>Basidiomycota</taxon>
        <taxon>Ustilaginomycotina</taxon>
        <taxon>Exobasidiomycetes</taxon>
        <taxon>Ceraceosorales</taxon>
        <taxon>Ceraceosoraceae</taxon>
        <taxon>Ceraceosorus</taxon>
    </lineage>
</organism>
<feature type="region of interest" description="Disordered" evidence="5">
    <location>
        <begin position="204"/>
        <end position="334"/>
    </location>
</feature>
<proteinExistence type="predicted"/>